<dbReference type="GO" id="GO:0005634">
    <property type="term" value="C:nucleus"/>
    <property type="evidence" value="ECO:0007669"/>
    <property type="project" value="UniProtKB-SubCell"/>
</dbReference>
<evidence type="ECO:0000256" key="1">
    <source>
        <dbReference type="ARBA" id="ARBA00003482"/>
    </source>
</evidence>
<comment type="catalytic activity">
    <reaction evidence="14 15">
        <text>L-lysyl(79)-[histone H3] + 3 S-adenosyl-L-methionine = N(6),N(6),N(6)-trimethyl-L-lysyl(79)-[histone H3] + 3 S-adenosyl-L-homocysteine + 3 H(+)</text>
        <dbReference type="Rhea" id="RHEA:60328"/>
        <dbReference type="Rhea" id="RHEA-COMP:15549"/>
        <dbReference type="Rhea" id="RHEA-COMP:15552"/>
        <dbReference type="ChEBI" id="CHEBI:15378"/>
        <dbReference type="ChEBI" id="CHEBI:29969"/>
        <dbReference type="ChEBI" id="CHEBI:57856"/>
        <dbReference type="ChEBI" id="CHEBI:59789"/>
        <dbReference type="ChEBI" id="CHEBI:61961"/>
        <dbReference type="EC" id="2.1.1.360"/>
    </reaction>
</comment>
<protein>
    <recommendedName>
        <fullName evidence="4 15">Histone-lysine N-methyltransferase, H3 lysine-79 specific</fullName>
        <ecNumber evidence="3 15">2.1.1.360</ecNumber>
    </recommendedName>
    <alternativeName>
        <fullName evidence="13 15">Histone H3-K79 methyltransferase</fullName>
    </alternativeName>
</protein>
<feature type="compositionally biased region" description="Basic and acidic residues" evidence="17">
    <location>
        <begin position="64"/>
        <end position="73"/>
    </location>
</feature>
<evidence type="ECO:0000256" key="3">
    <source>
        <dbReference type="ARBA" id="ARBA00012190"/>
    </source>
</evidence>
<evidence type="ECO:0000256" key="5">
    <source>
        <dbReference type="ARBA" id="ARBA00022603"/>
    </source>
</evidence>
<dbReference type="CDD" id="cd02440">
    <property type="entry name" value="AdoMet_MTases"/>
    <property type="match status" value="1"/>
</dbReference>
<dbReference type="Proteomes" id="UP000503462">
    <property type="component" value="Chromosome 1"/>
</dbReference>
<dbReference type="GO" id="GO:0000786">
    <property type="term" value="C:nucleosome"/>
    <property type="evidence" value="ECO:0007669"/>
    <property type="project" value="InterPro"/>
</dbReference>
<evidence type="ECO:0000256" key="17">
    <source>
        <dbReference type="SAM" id="MobiDB-lite"/>
    </source>
</evidence>
<comment type="subcellular location">
    <subcellularLocation>
        <location evidence="2 15">Nucleus</location>
    </subcellularLocation>
</comment>
<keyword evidence="5 15" id="KW-0489">Methyltransferase</keyword>
<evidence type="ECO:0000256" key="15">
    <source>
        <dbReference type="PIRNR" id="PIRNR017570"/>
    </source>
</evidence>
<gene>
    <name evidence="19" type="ORF">AMS68_000817</name>
</gene>
<dbReference type="FunFam" id="3.40.50.150:FF:000033">
    <property type="entry name" value="Histone-lysine N-methyltransferase, H3 lysine-79 specific"/>
    <property type="match status" value="1"/>
</dbReference>
<keyword evidence="9 15" id="KW-0156">Chromatin regulator</keyword>
<keyword evidence="10 15" id="KW-0805">Transcription regulation</keyword>
<evidence type="ECO:0000313" key="20">
    <source>
        <dbReference type="Proteomes" id="UP000503462"/>
    </source>
</evidence>
<keyword evidence="6 15" id="KW-0808">Transferase</keyword>
<dbReference type="AlphaFoldDB" id="A0A6H0XLC1"/>
<feature type="binding site" evidence="16">
    <location>
        <begin position="320"/>
        <end position="323"/>
    </location>
    <ligand>
        <name>S-adenosyl-L-methionine</name>
        <dbReference type="ChEBI" id="CHEBI:59789"/>
    </ligand>
</feature>
<keyword evidence="11 15" id="KW-0804">Transcription</keyword>
<dbReference type="GO" id="GO:0000077">
    <property type="term" value="P:DNA damage checkpoint signaling"/>
    <property type="evidence" value="ECO:0007669"/>
    <property type="project" value="InterPro"/>
</dbReference>
<keyword evidence="7 15" id="KW-0949">S-adenosyl-L-methionine</keyword>
<feature type="binding site" evidence="16">
    <location>
        <begin position="343"/>
        <end position="352"/>
    </location>
    <ligand>
        <name>S-adenosyl-L-methionine</name>
        <dbReference type="ChEBI" id="CHEBI:59789"/>
    </ligand>
</feature>
<dbReference type="PANTHER" id="PTHR21451:SF0">
    <property type="entry name" value="HISTONE-LYSINE N-METHYLTRANSFERASE, H3 LYSINE-79 SPECIFIC"/>
    <property type="match status" value="1"/>
</dbReference>
<keyword evidence="12 15" id="KW-0539">Nucleus</keyword>
<evidence type="ECO:0000259" key="18">
    <source>
        <dbReference type="PROSITE" id="PS51569"/>
    </source>
</evidence>
<dbReference type="OrthoDB" id="443402at2759"/>
<dbReference type="GO" id="GO:0042393">
    <property type="term" value="F:histone binding"/>
    <property type="evidence" value="ECO:0007669"/>
    <property type="project" value="InterPro"/>
</dbReference>
<proteinExistence type="inferred from homology"/>
<dbReference type="PROSITE" id="PS51569">
    <property type="entry name" value="DOT1"/>
    <property type="match status" value="1"/>
</dbReference>
<feature type="domain" description="DOT1" evidence="18">
    <location>
        <begin position="192"/>
        <end position="514"/>
    </location>
</feature>
<dbReference type="Gene3D" id="3.40.50.150">
    <property type="entry name" value="Vaccinia Virus protein VP39"/>
    <property type="match status" value="1"/>
</dbReference>
<dbReference type="PIRSF" id="PIRSF017570">
    <property type="entry name" value="Histone_H3-K79_MeTrfase"/>
    <property type="match status" value="1"/>
</dbReference>
<feature type="compositionally biased region" description="Polar residues" evidence="17">
    <location>
        <begin position="30"/>
        <end position="40"/>
    </location>
</feature>
<dbReference type="Pfam" id="PF08123">
    <property type="entry name" value="DOT1"/>
    <property type="match status" value="1"/>
</dbReference>
<evidence type="ECO:0000256" key="10">
    <source>
        <dbReference type="ARBA" id="ARBA00023015"/>
    </source>
</evidence>
<name>A0A6H0XLC1_9PEZI</name>
<dbReference type="GO" id="GO:0032259">
    <property type="term" value="P:methylation"/>
    <property type="evidence" value="ECO:0007669"/>
    <property type="project" value="UniProtKB-KW"/>
</dbReference>
<dbReference type="InterPro" id="IPR021162">
    <property type="entry name" value="Dot1"/>
</dbReference>
<keyword evidence="8" id="KW-0677">Repeat</keyword>
<evidence type="ECO:0000313" key="19">
    <source>
        <dbReference type="EMBL" id="QIW95299.1"/>
    </source>
</evidence>
<dbReference type="Gene3D" id="1.10.260.170">
    <property type="match status" value="1"/>
</dbReference>
<keyword evidence="20" id="KW-1185">Reference proteome</keyword>
<dbReference type="PANTHER" id="PTHR21451">
    <property type="entry name" value="HISTONE H3 METHYLTRANSFERASE"/>
    <property type="match status" value="1"/>
</dbReference>
<feature type="region of interest" description="Disordered" evidence="17">
    <location>
        <begin position="1"/>
        <end position="134"/>
    </location>
</feature>
<organism evidence="19 20">
    <name type="scientific">Peltaster fructicola</name>
    <dbReference type="NCBI Taxonomy" id="286661"/>
    <lineage>
        <taxon>Eukaryota</taxon>
        <taxon>Fungi</taxon>
        <taxon>Dikarya</taxon>
        <taxon>Ascomycota</taxon>
        <taxon>Pezizomycotina</taxon>
        <taxon>Dothideomycetes</taxon>
        <taxon>Dothideomycetes incertae sedis</taxon>
        <taxon>Peltaster</taxon>
    </lineage>
</organism>
<dbReference type="EMBL" id="CP051139">
    <property type="protein sequence ID" value="QIW95299.1"/>
    <property type="molecule type" value="Genomic_DNA"/>
</dbReference>
<dbReference type="InterPro" id="IPR025789">
    <property type="entry name" value="DOT1_dom"/>
</dbReference>
<evidence type="ECO:0000256" key="6">
    <source>
        <dbReference type="ARBA" id="ARBA00022679"/>
    </source>
</evidence>
<evidence type="ECO:0000256" key="7">
    <source>
        <dbReference type="ARBA" id="ARBA00022691"/>
    </source>
</evidence>
<dbReference type="EC" id="2.1.1.360" evidence="3 15"/>
<dbReference type="GO" id="GO:0031509">
    <property type="term" value="P:subtelomeric heterochromatin formation"/>
    <property type="evidence" value="ECO:0007669"/>
    <property type="project" value="InterPro"/>
</dbReference>
<comment type="similarity">
    <text evidence="15">Belongs to the class I-like SAM-binding methyltransferase superfamily. DOT1 family.</text>
</comment>
<dbReference type="GO" id="GO:0000781">
    <property type="term" value="C:chromosome, telomeric region"/>
    <property type="evidence" value="ECO:0007669"/>
    <property type="project" value="GOC"/>
</dbReference>
<dbReference type="InterPro" id="IPR030445">
    <property type="entry name" value="H3-K79_meTrfase"/>
</dbReference>
<evidence type="ECO:0000256" key="13">
    <source>
        <dbReference type="ARBA" id="ARBA00029821"/>
    </source>
</evidence>
<sequence>MNAFFRNKPGTKSGAAKPTVRKETILVPVKSTSKTGLTARSSSSTPSTPQTPPAKRSAQSATTKPKDSKEKTLQRPAQRAIANARGVKRKSATPQPEGPLFSDSENDDDGSSDIGASDSDVSRKRMKSSVSSLESIGPRRDIVLKETDKSPLHLVHSADLTSGPYESKYQNPWDNNEEVTVKLQYPSRSSRERFQLKWPKQGSDEYKPFDDMKETIKHVVMFYFPEALREKYLDDSSGFERRFHRAWIKQSVQDWVDTAQEYNTVVRKLVEDGSIQQELSKMHTLDLELVKRILDQIYSRTVSLSVEKLKVYKFGTDNVYGELLPRFVREIFDKVRLKHEHVFVDLGSGVGNVVLQAALDIGCESWGIEMMKTPCELAELQANEFAARTRLWGLSTGKVKLLQGDFTESPKIAEVLKRADLVLVNNQAFTSDLNEKLTAMFLDLKDGARVVSLKPFVPDGHRISARNIGSPINQFVQVRFEWYPDYVSWGGNGGHYYIATKDPRPLEAFMRKHNIR</sequence>
<evidence type="ECO:0000256" key="4">
    <source>
        <dbReference type="ARBA" id="ARBA00020987"/>
    </source>
</evidence>
<evidence type="ECO:0000256" key="11">
    <source>
        <dbReference type="ARBA" id="ARBA00023163"/>
    </source>
</evidence>
<evidence type="ECO:0000256" key="8">
    <source>
        <dbReference type="ARBA" id="ARBA00022737"/>
    </source>
</evidence>
<evidence type="ECO:0000256" key="2">
    <source>
        <dbReference type="ARBA" id="ARBA00004123"/>
    </source>
</evidence>
<dbReference type="SUPFAM" id="SSF53335">
    <property type="entry name" value="S-adenosyl-L-methionine-dependent methyltransferases"/>
    <property type="match status" value="1"/>
</dbReference>
<evidence type="ECO:0000256" key="16">
    <source>
        <dbReference type="PIRSR" id="PIRSR017570-1"/>
    </source>
</evidence>
<dbReference type="InterPro" id="IPR029063">
    <property type="entry name" value="SAM-dependent_MTases_sf"/>
</dbReference>
<dbReference type="GO" id="GO:0140956">
    <property type="term" value="F:histone H3K79 trimethyltransferase activity"/>
    <property type="evidence" value="ECO:0007669"/>
    <property type="project" value="UniProtKB-EC"/>
</dbReference>
<evidence type="ECO:0000256" key="14">
    <source>
        <dbReference type="ARBA" id="ARBA00047770"/>
    </source>
</evidence>
<accession>A0A6H0XLC1</accession>
<reference evidence="19 20" key="1">
    <citation type="journal article" date="2016" name="Sci. Rep.">
        <title>Peltaster fructicola genome reveals evolution from an invasive phytopathogen to an ectophytic parasite.</title>
        <authorList>
            <person name="Xu C."/>
            <person name="Chen H."/>
            <person name="Gleason M.L."/>
            <person name="Xu J.R."/>
            <person name="Liu H."/>
            <person name="Zhang R."/>
            <person name="Sun G."/>
        </authorList>
    </citation>
    <scope>NUCLEOTIDE SEQUENCE [LARGE SCALE GENOMIC DNA]</scope>
    <source>
        <strain evidence="19 20">LNHT1506</strain>
    </source>
</reference>
<dbReference type="GO" id="GO:0006281">
    <property type="term" value="P:DNA repair"/>
    <property type="evidence" value="ECO:0007669"/>
    <property type="project" value="InterPro"/>
</dbReference>
<evidence type="ECO:0000256" key="12">
    <source>
        <dbReference type="ARBA" id="ARBA00023242"/>
    </source>
</evidence>
<evidence type="ECO:0000256" key="9">
    <source>
        <dbReference type="ARBA" id="ARBA00022853"/>
    </source>
</evidence>
<feature type="binding site" evidence="16">
    <location>
        <position position="369"/>
    </location>
    <ligand>
        <name>S-adenosyl-L-methionine</name>
        <dbReference type="ChEBI" id="CHEBI:59789"/>
    </ligand>
</feature>
<comment type="function">
    <text evidence="1 15">Histone methyltransferase that specifically trimethylates histone H3 to form H3K79me3. This methylation is required for telomere silencing and for the pachytene checkpoint during the meiotic cell cycle by allowing the recruitment of RAD9 to double strand breaks. Nucleosomes are preferred as substrate compared to free histone.</text>
</comment>
<feature type="binding site" evidence="16">
    <location>
        <begin position="405"/>
        <end position="406"/>
    </location>
    <ligand>
        <name>S-adenosyl-L-methionine</name>
        <dbReference type="ChEBI" id="CHEBI:59789"/>
    </ligand>
</feature>